<keyword evidence="7" id="KW-0732">Signal</keyword>
<evidence type="ECO:0008006" key="10">
    <source>
        <dbReference type="Google" id="ProtNLM"/>
    </source>
</evidence>
<dbReference type="PANTHER" id="PTHR15549">
    <property type="entry name" value="PAIRED IMMUNOGLOBULIN-LIKE TYPE 2 RECEPTOR"/>
    <property type="match status" value="1"/>
</dbReference>
<comment type="caution">
    <text evidence="8">The sequence shown here is derived from an EMBL/GenBank/DDBJ whole genome shotgun (WGS) entry which is preliminary data.</text>
</comment>
<keyword evidence="4 6" id="KW-0472">Membrane</keyword>
<sequence>MHLISLLLLLATLCEPSHQDGFTRPTYHTALKPGKYAGVMVWKVGDVEQIKFNVPWPEYKIEWWQQSLVTEGARVAEKPVYQQAKGQDMPQSFDWTVDPGEFNINDSPVFFLWLKEISDMKDKKLGSLTSAFFNITDKAVETSSTTTQPFSTKTSTSSISDASTATSSSSKVSPPSSTTSASKPPGAADAASDQSSSNQQSSDQKPSQQQSGGGLSTGAAAGIGVGVGIAALALVACAIMLFMNRRKGERIPESGSLSESAMPQFANQATQQQQQPSYYPHQYEMAESFPPCEPPKELPQYGSPPPLQELSDHNNYSSELAADHTWNQNQTPGKQR</sequence>
<keyword evidence="9" id="KW-1185">Reference proteome</keyword>
<feature type="region of interest" description="Disordered" evidence="5">
    <location>
        <begin position="251"/>
        <end position="336"/>
    </location>
</feature>
<comment type="subcellular location">
    <subcellularLocation>
        <location evidence="1">Membrane</location>
        <topology evidence="1">Single-pass membrane protein</topology>
    </subcellularLocation>
</comment>
<evidence type="ECO:0000313" key="9">
    <source>
        <dbReference type="Proteomes" id="UP001390339"/>
    </source>
</evidence>
<evidence type="ECO:0000256" key="4">
    <source>
        <dbReference type="ARBA" id="ARBA00023136"/>
    </source>
</evidence>
<gene>
    <name evidence="8" type="ORF">PGQ11_014027</name>
</gene>
<feature type="transmembrane region" description="Helical" evidence="6">
    <location>
        <begin position="219"/>
        <end position="242"/>
    </location>
</feature>
<evidence type="ECO:0000256" key="2">
    <source>
        <dbReference type="ARBA" id="ARBA00022692"/>
    </source>
</evidence>
<feature type="compositionally biased region" description="Polar residues" evidence="5">
    <location>
        <begin position="325"/>
        <end position="336"/>
    </location>
</feature>
<feature type="signal peptide" evidence="7">
    <location>
        <begin position="1"/>
        <end position="19"/>
    </location>
</feature>
<evidence type="ECO:0000256" key="6">
    <source>
        <dbReference type="SAM" id="Phobius"/>
    </source>
</evidence>
<evidence type="ECO:0000313" key="8">
    <source>
        <dbReference type="EMBL" id="KAK8851548.1"/>
    </source>
</evidence>
<reference evidence="8 9" key="1">
    <citation type="journal article" date="2024" name="IMA Fungus">
        <title>Apiospora arundinis, a panoply of carbohydrate-active enzymes and secondary metabolites.</title>
        <authorList>
            <person name="Sorensen T."/>
            <person name="Petersen C."/>
            <person name="Muurmann A.T."/>
            <person name="Christiansen J.V."/>
            <person name="Brundto M.L."/>
            <person name="Overgaard C.K."/>
            <person name="Boysen A.T."/>
            <person name="Wollenberg R.D."/>
            <person name="Larsen T.O."/>
            <person name="Sorensen J.L."/>
            <person name="Nielsen K.L."/>
            <person name="Sondergaard T.E."/>
        </authorList>
    </citation>
    <scope>NUCLEOTIDE SEQUENCE [LARGE SCALE GENOMIC DNA]</scope>
    <source>
        <strain evidence="8 9">AAU 773</strain>
    </source>
</reference>
<feature type="compositionally biased region" description="Low complexity" evidence="5">
    <location>
        <begin position="263"/>
        <end position="283"/>
    </location>
</feature>
<protein>
    <recommendedName>
        <fullName evidence="10">Mid2 domain-containing protein</fullName>
    </recommendedName>
</protein>
<evidence type="ECO:0000256" key="1">
    <source>
        <dbReference type="ARBA" id="ARBA00004167"/>
    </source>
</evidence>
<proteinExistence type="predicted"/>
<keyword evidence="2 6" id="KW-0812">Transmembrane</keyword>
<feature type="chain" id="PRO_5046381268" description="Mid2 domain-containing protein" evidence="7">
    <location>
        <begin position="20"/>
        <end position="336"/>
    </location>
</feature>
<evidence type="ECO:0000256" key="5">
    <source>
        <dbReference type="SAM" id="MobiDB-lite"/>
    </source>
</evidence>
<evidence type="ECO:0000256" key="3">
    <source>
        <dbReference type="ARBA" id="ARBA00022989"/>
    </source>
</evidence>
<dbReference type="Proteomes" id="UP001390339">
    <property type="component" value="Unassembled WGS sequence"/>
</dbReference>
<organism evidence="8 9">
    <name type="scientific">Apiospora arundinis</name>
    <dbReference type="NCBI Taxonomy" id="335852"/>
    <lineage>
        <taxon>Eukaryota</taxon>
        <taxon>Fungi</taxon>
        <taxon>Dikarya</taxon>
        <taxon>Ascomycota</taxon>
        <taxon>Pezizomycotina</taxon>
        <taxon>Sordariomycetes</taxon>
        <taxon>Xylariomycetidae</taxon>
        <taxon>Amphisphaeriales</taxon>
        <taxon>Apiosporaceae</taxon>
        <taxon>Apiospora</taxon>
    </lineage>
</organism>
<dbReference type="EMBL" id="JAPCWZ010000009">
    <property type="protein sequence ID" value="KAK8851548.1"/>
    <property type="molecule type" value="Genomic_DNA"/>
</dbReference>
<accession>A0ABR2HRD9</accession>
<evidence type="ECO:0000256" key="7">
    <source>
        <dbReference type="SAM" id="SignalP"/>
    </source>
</evidence>
<feature type="region of interest" description="Disordered" evidence="5">
    <location>
        <begin position="143"/>
        <end position="215"/>
    </location>
</feature>
<name>A0ABR2HRD9_9PEZI</name>
<feature type="compositionally biased region" description="Low complexity" evidence="5">
    <location>
        <begin position="143"/>
        <end position="210"/>
    </location>
</feature>
<dbReference type="InterPro" id="IPR051694">
    <property type="entry name" value="Immunoregulatory_rcpt-like"/>
</dbReference>
<keyword evidence="3 6" id="KW-1133">Transmembrane helix</keyword>